<dbReference type="GO" id="GO:0008234">
    <property type="term" value="F:cysteine-type peptidase activity"/>
    <property type="evidence" value="ECO:0007669"/>
    <property type="project" value="UniProtKB-KW"/>
</dbReference>
<dbReference type="Pfam" id="PF00877">
    <property type="entry name" value="NLPC_P60"/>
    <property type="match status" value="1"/>
</dbReference>
<dbReference type="Gene3D" id="2.30.30.40">
    <property type="entry name" value="SH3 Domains"/>
    <property type="match status" value="1"/>
</dbReference>
<keyword evidence="2" id="KW-0645">Protease</keyword>
<accession>A0A512JRT8</accession>
<dbReference type="InterPro" id="IPR041382">
    <property type="entry name" value="SH3_16"/>
</dbReference>
<comment type="caution">
    <text evidence="6">The sequence shown here is derived from an EMBL/GenBank/DDBJ whole genome shotgun (WGS) entry which is preliminary data.</text>
</comment>
<dbReference type="AlphaFoldDB" id="A0A512JRT8"/>
<keyword evidence="7" id="KW-1185">Reference proteome</keyword>
<dbReference type="Gene3D" id="3.90.1720.10">
    <property type="entry name" value="endopeptidase domain like (from Nostoc punctiforme)"/>
    <property type="match status" value="1"/>
</dbReference>
<evidence type="ECO:0000256" key="1">
    <source>
        <dbReference type="ARBA" id="ARBA00007074"/>
    </source>
</evidence>
<dbReference type="GO" id="GO:0006508">
    <property type="term" value="P:proteolysis"/>
    <property type="evidence" value="ECO:0007669"/>
    <property type="project" value="UniProtKB-KW"/>
</dbReference>
<sequence length="299" mass="32208">MTERGGLASDAAAMNTRDPRLTPLRAGLADSRLRGIVEAERFVDGWARRVVVPSAPLRGTPSASAGVDTEAVMGEPVTVYEERDGFAFVQLGLDGYVGYLPEDALGSADPVPTYRVTALRTFLYPEPNMKRPTIGYLSLGASFAAEECEGDFLRIGPEAYVFAAHVRDLQHRQPDFCATAERLIDTPYLWGGRTSLGLDCSGLVQLSLLMAGVACPRDTDMQEAALGEALPAGLDDLQRGDLVFWKGHVGLMLDGSQLIHANGHHMAVAVEPLREAVERIAEKSFGAVTSIRRLSQVAP</sequence>
<name>A0A512JRT8_9HYPH</name>
<dbReference type="InterPro" id="IPR000064">
    <property type="entry name" value="NLP_P60_dom"/>
</dbReference>
<dbReference type="Pfam" id="PF18348">
    <property type="entry name" value="SH3_16"/>
    <property type="match status" value="1"/>
</dbReference>
<feature type="domain" description="NlpC/P60" evidence="5">
    <location>
        <begin position="170"/>
        <end position="295"/>
    </location>
</feature>
<evidence type="ECO:0000256" key="3">
    <source>
        <dbReference type="ARBA" id="ARBA00022801"/>
    </source>
</evidence>
<evidence type="ECO:0000259" key="5">
    <source>
        <dbReference type="PROSITE" id="PS51935"/>
    </source>
</evidence>
<dbReference type="PROSITE" id="PS51935">
    <property type="entry name" value="NLPC_P60"/>
    <property type="match status" value="1"/>
</dbReference>
<comment type="similarity">
    <text evidence="1">Belongs to the peptidase C40 family.</text>
</comment>
<evidence type="ECO:0000313" key="6">
    <source>
        <dbReference type="EMBL" id="GEP12603.1"/>
    </source>
</evidence>
<gene>
    <name evidence="6" type="ORF">MGN01_44480</name>
</gene>
<dbReference type="InterPro" id="IPR038765">
    <property type="entry name" value="Papain-like_cys_pep_sf"/>
</dbReference>
<dbReference type="EMBL" id="BJZV01000052">
    <property type="protein sequence ID" value="GEP12603.1"/>
    <property type="molecule type" value="Genomic_DNA"/>
</dbReference>
<keyword evidence="3" id="KW-0378">Hydrolase</keyword>
<dbReference type="Proteomes" id="UP000321750">
    <property type="component" value="Unassembled WGS sequence"/>
</dbReference>
<dbReference type="SUPFAM" id="SSF54001">
    <property type="entry name" value="Cysteine proteinases"/>
    <property type="match status" value="1"/>
</dbReference>
<evidence type="ECO:0000256" key="2">
    <source>
        <dbReference type="ARBA" id="ARBA00022670"/>
    </source>
</evidence>
<protein>
    <submittedName>
        <fullName evidence="6">Peptidase P60</fullName>
    </submittedName>
</protein>
<evidence type="ECO:0000256" key="4">
    <source>
        <dbReference type="ARBA" id="ARBA00022807"/>
    </source>
</evidence>
<evidence type="ECO:0000313" key="7">
    <source>
        <dbReference type="Proteomes" id="UP000321750"/>
    </source>
</evidence>
<keyword evidence="4" id="KW-0788">Thiol protease</keyword>
<dbReference type="InterPro" id="IPR051794">
    <property type="entry name" value="PG_Endopeptidase_C40"/>
</dbReference>
<reference evidence="6 7" key="1">
    <citation type="submission" date="2019-07" db="EMBL/GenBank/DDBJ databases">
        <title>Whole genome shotgun sequence of Methylobacterium gnaphalii NBRC 107716.</title>
        <authorList>
            <person name="Hosoyama A."/>
            <person name="Uohara A."/>
            <person name="Ohji S."/>
            <person name="Ichikawa N."/>
        </authorList>
    </citation>
    <scope>NUCLEOTIDE SEQUENCE [LARGE SCALE GENOMIC DNA]</scope>
    <source>
        <strain evidence="6 7">NBRC 107716</strain>
    </source>
</reference>
<proteinExistence type="inferred from homology"/>
<dbReference type="PANTHER" id="PTHR47359">
    <property type="entry name" value="PEPTIDOGLYCAN DL-ENDOPEPTIDASE CWLO"/>
    <property type="match status" value="1"/>
</dbReference>
<dbReference type="PANTHER" id="PTHR47359:SF3">
    <property type="entry name" value="NLP_P60 DOMAIN-CONTAINING PROTEIN-RELATED"/>
    <property type="match status" value="1"/>
</dbReference>
<organism evidence="6 7">
    <name type="scientific">Methylobacterium gnaphalii</name>
    <dbReference type="NCBI Taxonomy" id="1010610"/>
    <lineage>
        <taxon>Bacteria</taxon>
        <taxon>Pseudomonadati</taxon>
        <taxon>Pseudomonadota</taxon>
        <taxon>Alphaproteobacteria</taxon>
        <taxon>Hyphomicrobiales</taxon>
        <taxon>Methylobacteriaceae</taxon>
        <taxon>Methylobacterium</taxon>
    </lineage>
</organism>